<evidence type="ECO:0000313" key="3">
    <source>
        <dbReference type="Proteomes" id="UP000053617"/>
    </source>
</evidence>
<accession>A0A0D2IE32</accession>
<dbReference type="Proteomes" id="UP000053617">
    <property type="component" value="Unassembled WGS sequence"/>
</dbReference>
<feature type="region of interest" description="Disordered" evidence="1">
    <location>
        <begin position="478"/>
        <end position="505"/>
    </location>
</feature>
<protein>
    <submittedName>
        <fullName evidence="2">Uncharacterized protein</fullName>
    </submittedName>
</protein>
<evidence type="ECO:0000313" key="2">
    <source>
        <dbReference type="EMBL" id="KIX04074.1"/>
    </source>
</evidence>
<name>A0A0D2IE32_9EURO</name>
<dbReference type="AlphaFoldDB" id="A0A0D2IE32"/>
<dbReference type="HOGENOM" id="CLU_504353_0_0_1"/>
<proteinExistence type="predicted"/>
<reference evidence="2 3" key="1">
    <citation type="submission" date="2015-01" db="EMBL/GenBank/DDBJ databases">
        <title>The Genome Sequence of Rhinocladiella mackenzie CBS 650.93.</title>
        <authorList>
            <consortium name="The Broad Institute Genomics Platform"/>
            <person name="Cuomo C."/>
            <person name="de Hoog S."/>
            <person name="Gorbushina A."/>
            <person name="Stielow B."/>
            <person name="Teixiera M."/>
            <person name="Abouelleil A."/>
            <person name="Chapman S.B."/>
            <person name="Priest M."/>
            <person name="Young S.K."/>
            <person name="Wortman J."/>
            <person name="Nusbaum C."/>
            <person name="Birren B."/>
        </authorList>
    </citation>
    <scope>NUCLEOTIDE SEQUENCE [LARGE SCALE GENOMIC DNA]</scope>
    <source>
        <strain evidence="2 3">CBS 650.93</strain>
    </source>
</reference>
<feature type="compositionally biased region" description="Polar residues" evidence="1">
    <location>
        <begin position="59"/>
        <end position="80"/>
    </location>
</feature>
<feature type="region of interest" description="Disordered" evidence="1">
    <location>
        <begin position="25"/>
        <end position="80"/>
    </location>
</feature>
<sequence length="505" mass="57531">MAFKVSAWASVDNIVNPVLKRSTTGHGFSFQLPSPKKPRLEDAAPRIGVDDDLDAPSKSDLSLANKDPSNSLNQPQGCQTLSPLTTIPWTLKVSPDTITPLPDFPPDDTEFRRPPSPRELSNSGKGPVSPPPLITINVHSSLPQIMTEQHTDGDTLASRACAHDGKILKLILEHSVALDRPSNIVRPYYQRGMLAGYIRNGNNIKNGESDEVDEDNVDLRVLQVNKKFRDVGRKVFYGSYTFKFKSPHACKWWTNHIGTENFSNVRSMSLVLASGWEVNSSIRCSLDLCFEQQWFHFFCWLLHRHQLQYLRIEFACWPHIDSLRGLEAQELEEMHTYRGKLLAKLSAFRGLAKAIIGDLSEALLSRADAQGLALLMTQGRDTLPPPPRRPEISLSRLLREVKLGHRLKAEQVQRQMEERERYRREMGMQERTLHGMEEHQQKSNTLARLRVLNLARRRTLIRIDSESQEAADNGYIWESNRPAPRRHPTYSKRDRARYSSYSTGL</sequence>
<dbReference type="EMBL" id="KN847479">
    <property type="protein sequence ID" value="KIX04074.1"/>
    <property type="molecule type" value="Genomic_DNA"/>
</dbReference>
<keyword evidence="3" id="KW-1185">Reference proteome</keyword>
<dbReference type="VEuPathDB" id="FungiDB:Z518_07627"/>
<organism evidence="2 3">
    <name type="scientific">Rhinocladiella mackenziei CBS 650.93</name>
    <dbReference type="NCBI Taxonomy" id="1442369"/>
    <lineage>
        <taxon>Eukaryota</taxon>
        <taxon>Fungi</taxon>
        <taxon>Dikarya</taxon>
        <taxon>Ascomycota</taxon>
        <taxon>Pezizomycotina</taxon>
        <taxon>Eurotiomycetes</taxon>
        <taxon>Chaetothyriomycetidae</taxon>
        <taxon>Chaetothyriales</taxon>
        <taxon>Herpotrichiellaceae</taxon>
        <taxon>Rhinocladiella</taxon>
    </lineage>
</organism>
<dbReference type="OrthoDB" id="4161035at2759"/>
<evidence type="ECO:0000256" key="1">
    <source>
        <dbReference type="SAM" id="MobiDB-lite"/>
    </source>
</evidence>
<dbReference type="GeneID" id="25295698"/>
<feature type="region of interest" description="Disordered" evidence="1">
    <location>
        <begin position="97"/>
        <end position="133"/>
    </location>
</feature>
<dbReference type="RefSeq" id="XP_013271210.1">
    <property type="nucleotide sequence ID" value="XM_013415756.1"/>
</dbReference>
<gene>
    <name evidence="2" type="ORF">Z518_07627</name>
</gene>